<dbReference type="SUPFAM" id="SSF53187">
    <property type="entry name" value="Zn-dependent exopeptidases"/>
    <property type="match status" value="1"/>
</dbReference>
<dbReference type="RefSeq" id="WP_008859985.1">
    <property type="nucleotide sequence ID" value="NZ_JH591188.1"/>
</dbReference>
<dbReference type="GO" id="GO:0004177">
    <property type="term" value="F:aminopeptidase activity"/>
    <property type="evidence" value="ECO:0007669"/>
    <property type="project" value="UniProtKB-KW"/>
</dbReference>
<evidence type="ECO:0000256" key="3">
    <source>
        <dbReference type="ARBA" id="ARBA00022438"/>
    </source>
</evidence>
<evidence type="ECO:0000256" key="10">
    <source>
        <dbReference type="RuleBase" id="RU004387"/>
    </source>
</evidence>
<dbReference type="Gene3D" id="3.40.630.10">
    <property type="entry name" value="Zn peptidases"/>
    <property type="match status" value="1"/>
</dbReference>
<dbReference type="PATRIC" id="fig|742743.3.peg.1525"/>
<dbReference type="PANTHER" id="PTHR28570:SF3">
    <property type="entry name" value="ASPARTYL AMINOPEPTIDASE"/>
    <property type="match status" value="1"/>
</dbReference>
<dbReference type="AlphaFoldDB" id="H1D1K3"/>
<keyword evidence="6 9" id="KW-0378">Hydrolase</keyword>
<dbReference type="EC" id="3.4.11.-" evidence="10"/>
<keyword evidence="12" id="KW-1185">Reference proteome</keyword>
<dbReference type="STRING" id="742743.HMPREF9453_01491"/>
<sequence length="428" mass="46969">MNAEKPETTVEVGENLIHFIARSPSVFHAVHGVKEALLYSGFTEIREEDPWHIEKGGKYVVTRNGSALIAFTVPEEGARSFHIMASHADSPCFKIKENPEIKEGPYVKLNVEGYGGMIMSTWLDRPLSVAGRLIVRENGHLAQKLAAVDGTMLVIPSVAIHMDRNVNHKKDWNVQKDLLPLYGLATEKTSFMDVIAASANVKTEDIVAHDLYLYSRVPGTIWGEEKEFISSPKLDDLQCAFAAFRGFMRGKKEKHISVYALFDNEEVGSGTAQGAGSPFLATVLQRLSYSLGFSYDETMAMTAGSFMISADNAHSVHPNHPEYADPVNRPVINGGIVIKYNAQQRYATDGLSAARFKELCRDLSIPVQTFTNRSDNPGGSTLGNISNTKVSMPTVDIGLAQLAMHSSYETAGTLDTAYLVNASIQFFD</sequence>
<comment type="cofactor">
    <cofactor evidence="1 10">
        <name>Zn(2+)</name>
        <dbReference type="ChEBI" id="CHEBI:29105"/>
    </cofactor>
</comment>
<dbReference type="HOGENOM" id="CLU_019532_2_0_9"/>
<dbReference type="GO" id="GO:0008237">
    <property type="term" value="F:metallopeptidase activity"/>
    <property type="evidence" value="ECO:0007669"/>
    <property type="project" value="UniProtKB-KW"/>
</dbReference>
<dbReference type="PRINTS" id="PR00932">
    <property type="entry name" value="AMINO1PTASE"/>
</dbReference>
<proteinExistence type="inferred from homology"/>
<keyword evidence="5 9" id="KW-0479">Metal-binding</keyword>
<evidence type="ECO:0000313" key="11">
    <source>
        <dbReference type="EMBL" id="EHO62626.1"/>
    </source>
</evidence>
<dbReference type="GO" id="GO:0005737">
    <property type="term" value="C:cytoplasm"/>
    <property type="evidence" value="ECO:0007669"/>
    <property type="project" value="UniProtKB-ARBA"/>
</dbReference>
<evidence type="ECO:0000313" key="12">
    <source>
        <dbReference type="Proteomes" id="UP000003277"/>
    </source>
</evidence>
<gene>
    <name evidence="11" type="ORF">HMPREF9453_01491</name>
</gene>
<keyword evidence="3 9" id="KW-0031">Aminopeptidase</keyword>
<comment type="similarity">
    <text evidence="2 9">Belongs to the peptidase M18 family.</text>
</comment>
<dbReference type="EMBL" id="ADLT01000049">
    <property type="protein sequence ID" value="EHO62626.1"/>
    <property type="molecule type" value="Genomic_DNA"/>
</dbReference>
<dbReference type="GO" id="GO:0008270">
    <property type="term" value="F:zinc ion binding"/>
    <property type="evidence" value="ECO:0007669"/>
    <property type="project" value="InterPro"/>
</dbReference>
<dbReference type="Proteomes" id="UP000003277">
    <property type="component" value="Unassembled WGS sequence"/>
</dbReference>
<evidence type="ECO:0000256" key="4">
    <source>
        <dbReference type="ARBA" id="ARBA00022670"/>
    </source>
</evidence>
<dbReference type="InterPro" id="IPR023358">
    <property type="entry name" value="Peptidase_M18_dom2"/>
</dbReference>
<keyword evidence="8 9" id="KW-0482">Metalloprotease</keyword>
<dbReference type="OrthoDB" id="9764268at2"/>
<keyword evidence="4 9" id="KW-0645">Protease</keyword>
<protein>
    <recommendedName>
        <fullName evidence="10">M18 family aminopeptidase</fullName>
        <ecNumber evidence="10">3.4.11.-</ecNumber>
    </recommendedName>
</protein>
<dbReference type="Pfam" id="PF02127">
    <property type="entry name" value="Peptidase_M18"/>
    <property type="match status" value="1"/>
</dbReference>
<dbReference type="SUPFAM" id="SSF101821">
    <property type="entry name" value="Aminopeptidase/glucanase lid domain"/>
    <property type="match status" value="1"/>
</dbReference>
<evidence type="ECO:0000256" key="1">
    <source>
        <dbReference type="ARBA" id="ARBA00001947"/>
    </source>
</evidence>
<dbReference type="NCBIfam" id="NF002759">
    <property type="entry name" value="PRK02813.1"/>
    <property type="match status" value="1"/>
</dbReference>
<dbReference type="PANTHER" id="PTHR28570">
    <property type="entry name" value="ASPARTYL AMINOPEPTIDASE"/>
    <property type="match status" value="1"/>
</dbReference>
<dbReference type="CDD" id="cd05658">
    <property type="entry name" value="M18_DAP"/>
    <property type="match status" value="1"/>
</dbReference>
<keyword evidence="7 9" id="KW-0862">Zinc</keyword>
<dbReference type="InterPro" id="IPR001948">
    <property type="entry name" value="Peptidase_M18"/>
</dbReference>
<accession>H1D1K3</accession>
<dbReference type="Gene3D" id="2.30.250.10">
    <property type="entry name" value="Aminopeptidase i, Domain 2"/>
    <property type="match status" value="1"/>
</dbReference>
<evidence type="ECO:0000256" key="6">
    <source>
        <dbReference type="ARBA" id="ARBA00022801"/>
    </source>
</evidence>
<evidence type="ECO:0000256" key="9">
    <source>
        <dbReference type="RuleBase" id="RU004386"/>
    </source>
</evidence>
<organism evidence="11 12">
    <name type="scientific">Dialister succinatiphilus YIT 11850</name>
    <dbReference type="NCBI Taxonomy" id="742743"/>
    <lineage>
        <taxon>Bacteria</taxon>
        <taxon>Bacillati</taxon>
        <taxon>Bacillota</taxon>
        <taxon>Negativicutes</taxon>
        <taxon>Veillonellales</taxon>
        <taxon>Veillonellaceae</taxon>
        <taxon>Dialister</taxon>
    </lineage>
</organism>
<evidence type="ECO:0000256" key="5">
    <source>
        <dbReference type="ARBA" id="ARBA00022723"/>
    </source>
</evidence>
<dbReference type="eggNOG" id="COG1362">
    <property type="taxonomic scope" value="Bacteria"/>
</dbReference>
<name>H1D1K3_9FIRM</name>
<dbReference type="GO" id="GO:0006508">
    <property type="term" value="P:proteolysis"/>
    <property type="evidence" value="ECO:0007669"/>
    <property type="project" value="UniProtKB-KW"/>
</dbReference>
<comment type="caution">
    <text evidence="11">The sequence shown here is derived from an EMBL/GenBank/DDBJ whole genome shotgun (WGS) entry which is preliminary data.</text>
</comment>
<evidence type="ECO:0000256" key="7">
    <source>
        <dbReference type="ARBA" id="ARBA00022833"/>
    </source>
</evidence>
<reference evidence="11 12" key="1">
    <citation type="submission" date="2011-11" db="EMBL/GenBank/DDBJ databases">
        <title>The Genome Sequence of Dialister succinatiphilus YIT 11850.</title>
        <authorList>
            <consortium name="The Broad Institute Genome Sequencing Platform"/>
            <person name="Earl A."/>
            <person name="Ward D."/>
            <person name="Feldgarden M."/>
            <person name="Gevers D."/>
            <person name="Morotomi M."/>
            <person name="Young S.K."/>
            <person name="Zeng Q."/>
            <person name="Gargeya S."/>
            <person name="Fitzgerald M."/>
            <person name="Haas B."/>
            <person name="Abouelleil A."/>
            <person name="Alvarado L."/>
            <person name="Arachchi H.M."/>
            <person name="Berlin A."/>
            <person name="Brown A."/>
            <person name="Chapman S.B."/>
            <person name="Dunbar C."/>
            <person name="Gearin G."/>
            <person name="Goldberg J."/>
            <person name="Griggs A."/>
            <person name="Gujja S."/>
            <person name="Heiman D."/>
            <person name="Howarth C."/>
            <person name="Lui A."/>
            <person name="MacDonald P.J.P."/>
            <person name="Montmayeur A."/>
            <person name="Murphy C."/>
            <person name="Neiman D."/>
            <person name="Pearson M."/>
            <person name="Priest M."/>
            <person name="Roberts A."/>
            <person name="Saif S."/>
            <person name="Shea T."/>
            <person name="Sisk P."/>
            <person name="Stolte C."/>
            <person name="Sykes S."/>
            <person name="Wortman J."/>
            <person name="Nusbaum C."/>
            <person name="Birren B."/>
        </authorList>
    </citation>
    <scope>NUCLEOTIDE SEQUENCE [LARGE SCALE GENOMIC DNA]</scope>
    <source>
        <strain evidence="11 12">YIT 11850</strain>
    </source>
</reference>
<evidence type="ECO:0000256" key="2">
    <source>
        <dbReference type="ARBA" id="ARBA00008290"/>
    </source>
</evidence>
<evidence type="ECO:0000256" key="8">
    <source>
        <dbReference type="ARBA" id="ARBA00023049"/>
    </source>
</evidence>